<keyword evidence="2" id="KW-1133">Transmembrane helix</keyword>
<feature type="transmembrane region" description="Helical" evidence="2">
    <location>
        <begin position="20"/>
        <end position="42"/>
    </location>
</feature>
<protein>
    <submittedName>
        <fullName evidence="3">Class F sortase</fullName>
    </submittedName>
</protein>
<dbReference type="RefSeq" id="WP_135266622.1">
    <property type="nucleotide sequence ID" value="NZ_CP038436.1"/>
</dbReference>
<accession>A0A4P7IDA5</accession>
<sequence length="205" mass="21199">MHDEEETPAPDPRLPGLGRQVGAVAVALLLLAGVVGVSRVVADLGGTTASGEAVQVSGSPAPPTRLVLPSLGVRASVVPIEMDQKGVLTPPADVDSVGWWQRSAEPGARSGKVLITGHTVRIGDGALDEIGSLEPGDDVVLRSPGGETRFRTTEVRTLTQEQVAARAKKLFGQEDGSGGLVLVTCTDWDGTAWRSNIVVSAEPVV</sequence>
<dbReference type="InterPro" id="IPR005754">
    <property type="entry name" value="Sortase"/>
</dbReference>
<evidence type="ECO:0000313" key="3">
    <source>
        <dbReference type="EMBL" id="QBX54650.1"/>
    </source>
</evidence>
<evidence type="ECO:0000313" key="4">
    <source>
        <dbReference type="Proteomes" id="UP000294853"/>
    </source>
</evidence>
<keyword evidence="2" id="KW-0812">Transmembrane</keyword>
<dbReference type="CDD" id="cd05829">
    <property type="entry name" value="Sortase_F"/>
    <property type="match status" value="1"/>
</dbReference>
<dbReference type="Gene3D" id="2.40.260.10">
    <property type="entry name" value="Sortase"/>
    <property type="match status" value="1"/>
</dbReference>
<dbReference type="SUPFAM" id="SSF63817">
    <property type="entry name" value="Sortase"/>
    <property type="match status" value="1"/>
</dbReference>
<dbReference type="Pfam" id="PF04203">
    <property type="entry name" value="Sortase"/>
    <property type="match status" value="1"/>
</dbReference>
<dbReference type="GO" id="GO:0016787">
    <property type="term" value="F:hydrolase activity"/>
    <property type="evidence" value="ECO:0007669"/>
    <property type="project" value="UniProtKB-KW"/>
</dbReference>
<evidence type="ECO:0000256" key="1">
    <source>
        <dbReference type="ARBA" id="ARBA00022801"/>
    </source>
</evidence>
<dbReference type="KEGG" id="nsn:EXE58_03655"/>
<keyword evidence="2" id="KW-0472">Membrane</keyword>
<evidence type="ECO:0000256" key="2">
    <source>
        <dbReference type="SAM" id="Phobius"/>
    </source>
</evidence>
<organism evidence="3 4">
    <name type="scientific">Nocardioides seonyuensis</name>
    <dbReference type="NCBI Taxonomy" id="2518371"/>
    <lineage>
        <taxon>Bacteria</taxon>
        <taxon>Bacillati</taxon>
        <taxon>Actinomycetota</taxon>
        <taxon>Actinomycetes</taxon>
        <taxon>Propionibacteriales</taxon>
        <taxon>Nocardioidaceae</taxon>
        <taxon>Nocardioides</taxon>
    </lineage>
</organism>
<proteinExistence type="predicted"/>
<reference evidence="3 4" key="1">
    <citation type="submission" date="2019-03" db="EMBL/GenBank/DDBJ databases">
        <title>Three New Species of Nocardioides, Nocardioides euryhalodurans sp. nov., Nocardioides seonyuensis sp. nov. and Nocardioides eburneoflavus sp. nov. Iolated from Soil.</title>
        <authorList>
            <person name="Roh S.G."/>
            <person name="Lee C."/>
            <person name="Kim M.-K."/>
            <person name="Kim S.B."/>
        </authorList>
    </citation>
    <scope>NUCLEOTIDE SEQUENCE [LARGE SCALE GENOMIC DNA]</scope>
    <source>
        <strain evidence="3 4">MMS17-SY207-3</strain>
    </source>
</reference>
<dbReference type="InterPro" id="IPR042001">
    <property type="entry name" value="Sortase_F"/>
</dbReference>
<gene>
    <name evidence="3" type="ORF">EXE58_03655</name>
</gene>
<dbReference type="InterPro" id="IPR023365">
    <property type="entry name" value="Sortase_dom-sf"/>
</dbReference>
<keyword evidence="4" id="KW-1185">Reference proteome</keyword>
<name>A0A4P7IDA5_9ACTN</name>
<dbReference type="Proteomes" id="UP000294853">
    <property type="component" value="Chromosome"/>
</dbReference>
<keyword evidence="1" id="KW-0378">Hydrolase</keyword>
<dbReference type="OrthoDB" id="525039at2"/>
<dbReference type="EMBL" id="CP038436">
    <property type="protein sequence ID" value="QBX54650.1"/>
    <property type="molecule type" value="Genomic_DNA"/>
</dbReference>
<dbReference type="AlphaFoldDB" id="A0A4P7IDA5"/>